<proteinExistence type="predicted"/>
<gene>
    <name evidence="1" type="ORF">SPIL2461_LOCUS8268</name>
</gene>
<dbReference type="Proteomes" id="UP000649617">
    <property type="component" value="Unassembled WGS sequence"/>
</dbReference>
<reference evidence="1" key="1">
    <citation type="submission" date="2021-02" db="EMBL/GenBank/DDBJ databases">
        <authorList>
            <person name="Dougan E. K."/>
            <person name="Rhodes N."/>
            <person name="Thang M."/>
            <person name="Chan C."/>
        </authorList>
    </citation>
    <scope>NUCLEOTIDE SEQUENCE</scope>
</reference>
<comment type="caution">
    <text evidence="1">The sequence shown here is derived from an EMBL/GenBank/DDBJ whole genome shotgun (WGS) entry which is preliminary data.</text>
</comment>
<sequence length="109" mass="11355">EGAGTPLPETDDAPLTPLAVSDGRTGLSGCILCAGGGLRQLVRGAGAGGAVRRVFNRGGVLLVLAVLGGSLPGRRLATSAWRKWTPCYSTIVWPRPAAARRGRMYKLWA</sequence>
<keyword evidence="2" id="KW-1185">Reference proteome</keyword>
<dbReference type="AlphaFoldDB" id="A0A812PEM0"/>
<dbReference type="EMBL" id="CAJNIZ010013395">
    <property type="protein sequence ID" value="CAE7348401.1"/>
    <property type="molecule type" value="Genomic_DNA"/>
</dbReference>
<evidence type="ECO:0000313" key="1">
    <source>
        <dbReference type="EMBL" id="CAE7348401.1"/>
    </source>
</evidence>
<protein>
    <submittedName>
        <fullName evidence="1">Uncharacterized protein</fullName>
    </submittedName>
</protein>
<evidence type="ECO:0000313" key="2">
    <source>
        <dbReference type="Proteomes" id="UP000649617"/>
    </source>
</evidence>
<feature type="non-terminal residue" evidence="1">
    <location>
        <position position="1"/>
    </location>
</feature>
<organism evidence="1 2">
    <name type="scientific">Symbiodinium pilosum</name>
    <name type="common">Dinoflagellate</name>
    <dbReference type="NCBI Taxonomy" id="2952"/>
    <lineage>
        <taxon>Eukaryota</taxon>
        <taxon>Sar</taxon>
        <taxon>Alveolata</taxon>
        <taxon>Dinophyceae</taxon>
        <taxon>Suessiales</taxon>
        <taxon>Symbiodiniaceae</taxon>
        <taxon>Symbiodinium</taxon>
    </lineage>
</organism>
<name>A0A812PEM0_SYMPI</name>
<accession>A0A812PEM0</accession>